<dbReference type="InterPro" id="IPR013320">
    <property type="entry name" value="ConA-like_dom_sf"/>
</dbReference>
<sequence length="202" mass="20942" precursor="true">MRMGLGLGVGRTRGRVRAQSAPATTWNAADKAASVDLTNGNLTATKSGANGQAAVRSASGKTSGKWVAKFTIATLADITQGGVGFANASYGLNTYLGSSVNDIAYYLDNSIWYNGGDRGDWTGITGGSTARPVSFFLAIDIDGKLTQASFNGTDWSTTVNPFDITTASPTVFVAAQLFTAGDSVTLDTKPTGWTLSGFSNWG</sequence>
<evidence type="ECO:0008006" key="3">
    <source>
        <dbReference type="Google" id="ProtNLM"/>
    </source>
</evidence>
<dbReference type="EMBL" id="JH660647">
    <property type="protein sequence ID" value="EIM25743.1"/>
    <property type="molecule type" value="Genomic_DNA"/>
</dbReference>
<evidence type="ECO:0000313" key="1">
    <source>
        <dbReference type="EMBL" id="EIM25743.1"/>
    </source>
</evidence>
<dbReference type="Gene3D" id="2.60.120.920">
    <property type="match status" value="1"/>
</dbReference>
<organism evidence="1 2">
    <name type="scientific">Microvirga lotononidis</name>
    <dbReference type="NCBI Taxonomy" id="864069"/>
    <lineage>
        <taxon>Bacteria</taxon>
        <taxon>Pseudomonadati</taxon>
        <taxon>Pseudomonadota</taxon>
        <taxon>Alphaproteobacteria</taxon>
        <taxon>Hyphomicrobiales</taxon>
        <taxon>Methylobacteriaceae</taxon>
        <taxon>Microvirga</taxon>
    </lineage>
</organism>
<evidence type="ECO:0000313" key="2">
    <source>
        <dbReference type="Proteomes" id="UP000003947"/>
    </source>
</evidence>
<protein>
    <recommendedName>
        <fullName evidence="3">BIG2 domain-containing protein</fullName>
    </recommendedName>
</protein>
<reference evidence="1 2" key="1">
    <citation type="submission" date="2012-02" db="EMBL/GenBank/DDBJ databases">
        <title>Improved High-Quality Draft sequence of Microvirga sp. WSM3557.</title>
        <authorList>
            <consortium name="US DOE Joint Genome Institute"/>
            <person name="Lucas S."/>
            <person name="Han J."/>
            <person name="Lapidus A."/>
            <person name="Cheng J.-F."/>
            <person name="Goodwin L."/>
            <person name="Pitluck S."/>
            <person name="Peters L."/>
            <person name="Zhang X."/>
            <person name="Detter J.C."/>
            <person name="Han C."/>
            <person name="Tapia R."/>
            <person name="Land M."/>
            <person name="Hauser L."/>
            <person name="Kyrpides N."/>
            <person name="Ivanova N."/>
            <person name="Pagani I."/>
            <person name="Brau L."/>
            <person name="Yates R."/>
            <person name="O'Hara G."/>
            <person name="Rui T."/>
            <person name="Howieson J."/>
            <person name="Reeve W."/>
            <person name="Woyke T."/>
        </authorList>
    </citation>
    <scope>NUCLEOTIDE SEQUENCE [LARGE SCALE GENOMIC DNA]</scope>
    <source>
        <strain evidence="1 2">WSM3557</strain>
    </source>
</reference>
<dbReference type="Proteomes" id="UP000003947">
    <property type="component" value="Unassembled WGS sequence"/>
</dbReference>
<dbReference type="AlphaFoldDB" id="I4YP51"/>
<dbReference type="SUPFAM" id="SSF49899">
    <property type="entry name" value="Concanavalin A-like lectins/glucanases"/>
    <property type="match status" value="1"/>
</dbReference>
<dbReference type="InterPro" id="IPR043136">
    <property type="entry name" value="B30.2/SPRY_sf"/>
</dbReference>
<dbReference type="RefSeq" id="WP_009494224.1">
    <property type="nucleotide sequence ID" value="NZ_CP141048.1"/>
</dbReference>
<proteinExistence type="predicted"/>
<accession>I4YP51</accession>
<name>I4YP51_9HYPH</name>
<dbReference type="PATRIC" id="fig|864069.3.peg.6924"/>
<dbReference type="HOGENOM" id="CLU_1353361_0_0_5"/>
<dbReference type="STRING" id="864069.MicloDRAFT_00064700"/>
<gene>
    <name evidence="1" type="ORF">MicloDRAFT_00064700</name>
</gene>
<keyword evidence="2" id="KW-1185">Reference proteome</keyword>